<name>A0A2A2AC07_9BURK</name>
<dbReference type="AlphaFoldDB" id="A0A2A2AC07"/>
<keyword evidence="3" id="KW-0804">Transcription</keyword>
<dbReference type="InterPro" id="IPR000835">
    <property type="entry name" value="HTH_MarR-typ"/>
</dbReference>
<dbReference type="PROSITE" id="PS50995">
    <property type="entry name" value="HTH_MARR_2"/>
    <property type="match status" value="1"/>
</dbReference>
<dbReference type="RefSeq" id="WP_095549405.1">
    <property type="nucleotide sequence ID" value="NZ_NSJF01000002.1"/>
</dbReference>
<reference evidence="5 6" key="1">
    <citation type="submission" date="2017-08" db="EMBL/GenBank/DDBJ databases">
        <title>WGS of Clinical strains of the CDC Group NO-1 linked to zoonotic infections in humans.</title>
        <authorList>
            <person name="Bernier A.-M."/>
            <person name="Bernard K."/>
        </authorList>
    </citation>
    <scope>NUCLEOTIDE SEQUENCE [LARGE SCALE GENOMIC DNA]</scope>
    <source>
        <strain evidence="5 6">NML03-0146</strain>
    </source>
</reference>
<keyword evidence="2" id="KW-0238">DNA-binding</keyword>
<dbReference type="SUPFAM" id="SSF46785">
    <property type="entry name" value="Winged helix' DNA-binding domain"/>
    <property type="match status" value="1"/>
</dbReference>
<dbReference type="Gene3D" id="1.10.10.10">
    <property type="entry name" value="Winged helix-like DNA-binding domain superfamily/Winged helix DNA-binding domain"/>
    <property type="match status" value="1"/>
</dbReference>
<evidence type="ECO:0000256" key="2">
    <source>
        <dbReference type="ARBA" id="ARBA00023125"/>
    </source>
</evidence>
<dbReference type="InterPro" id="IPR036390">
    <property type="entry name" value="WH_DNA-bd_sf"/>
</dbReference>
<accession>A0A2A2AC07</accession>
<dbReference type="Proteomes" id="UP000217999">
    <property type="component" value="Unassembled WGS sequence"/>
</dbReference>
<protein>
    <submittedName>
        <fullName evidence="5">MarR family transcriptional regulator</fullName>
    </submittedName>
</protein>
<evidence type="ECO:0000256" key="3">
    <source>
        <dbReference type="ARBA" id="ARBA00023163"/>
    </source>
</evidence>
<comment type="caution">
    <text evidence="5">The sequence shown here is derived from an EMBL/GenBank/DDBJ whole genome shotgun (WGS) entry which is preliminary data.</text>
</comment>
<gene>
    <name evidence="5" type="ORF">CK620_05260</name>
</gene>
<sequence length="176" mass="18989">MKTQPDHQATPDAVDAIVAQWQRELPELPTADMALIGRLKRCAALIQPRLEAVFAEHGLSSGGFDVLATLRRSGAPYTLSPTALFAALMITSGTMTQRLKQLEAQGWIRRLPNPDDARSLLVQLTDSGKALIETALIPHVDNEARLLAALPPDARQQLDAGLAALLRVLEGDGMNP</sequence>
<dbReference type="PRINTS" id="PR00598">
    <property type="entry name" value="HTHMARR"/>
</dbReference>
<dbReference type="Pfam" id="PF01047">
    <property type="entry name" value="MarR"/>
    <property type="match status" value="1"/>
</dbReference>
<dbReference type="SMART" id="SM00347">
    <property type="entry name" value="HTH_MARR"/>
    <property type="match status" value="1"/>
</dbReference>
<dbReference type="GO" id="GO:0003677">
    <property type="term" value="F:DNA binding"/>
    <property type="evidence" value="ECO:0007669"/>
    <property type="project" value="UniProtKB-KW"/>
</dbReference>
<organism evidence="5 6">
    <name type="scientific">Vandammella animalimorsus</name>
    <dbReference type="NCBI Taxonomy" id="2029117"/>
    <lineage>
        <taxon>Bacteria</taxon>
        <taxon>Pseudomonadati</taxon>
        <taxon>Pseudomonadota</taxon>
        <taxon>Betaproteobacteria</taxon>
        <taxon>Burkholderiales</taxon>
        <taxon>Comamonadaceae</taxon>
        <taxon>Vandammella</taxon>
    </lineage>
</organism>
<evidence type="ECO:0000259" key="4">
    <source>
        <dbReference type="PROSITE" id="PS50995"/>
    </source>
</evidence>
<dbReference type="InterPro" id="IPR036388">
    <property type="entry name" value="WH-like_DNA-bd_sf"/>
</dbReference>
<dbReference type="PANTHER" id="PTHR42756">
    <property type="entry name" value="TRANSCRIPTIONAL REGULATOR, MARR"/>
    <property type="match status" value="1"/>
</dbReference>
<dbReference type="PANTHER" id="PTHR42756:SF1">
    <property type="entry name" value="TRANSCRIPTIONAL REPRESSOR OF EMRAB OPERON"/>
    <property type="match status" value="1"/>
</dbReference>
<evidence type="ECO:0000313" key="5">
    <source>
        <dbReference type="EMBL" id="PAT35292.1"/>
    </source>
</evidence>
<evidence type="ECO:0000313" key="6">
    <source>
        <dbReference type="Proteomes" id="UP000217999"/>
    </source>
</evidence>
<evidence type="ECO:0000256" key="1">
    <source>
        <dbReference type="ARBA" id="ARBA00023015"/>
    </source>
</evidence>
<dbReference type="EMBL" id="NSJF01000002">
    <property type="protein sequence ID" value="PAT35292.1"/>
    <property type="molecule type" value="Genomic_DNA"/>
</dbReference>
<keyword evidence="1" id="KW-0805">Transcription regulation</keyword>
<proteinExistence type="predicted"/>
<dbReference type="GO" id="GO:0003700">
    <property type="term" value="F:DNA-binding transcription factor activity"/>
    <property type="evidence" value="ECO:0007669"/>
    <property type="project" value="InterPro"/>
</dbReference>
<feature type="domain" description="HTH marR-type" evidence="4">
    <location>
        <begin position="32"/>
        <end position="170"/>
    </location>
</feature>